<gene>
    <name evidence="2" type="ORF">AZJ70_13525</name>
</gene>
<dbReference type="AlphaFoldDB" id="A0A558ZJJ2"/>
<organism evidence="2 3">
    <name type="scientific">Streptococcus pneumoniae</name>
    <dbReference type="NCBI Taxonomy" id="1313"/>
    <lineage>
        <taxon>Bacteria</taxon>
        <taxon>Bacillati</taxon>
        <taxon>Bacillota</taxon>
        <taxon>Bacilli</taxon>
        <taxon>Lactobacillales</taxon>
        <taxon>Streptococcaceae</taxon>
        <taxon>Streptococcus</taxon>
    </lineage>
</organism>
<name>A0A558ZJJ2_STREE</name>
<comment type="caution">
    <text evidence="2">The sequence shown here is derived from an EMBL/GenBank/DDBJ whole genome shotgun (WGS) entry which is preliminary data.</text>
</comment>
<dbReference type="EMBL" id="VMWH01000521">
    <property type="protein sequence ID" value="TVW77546.1"/>
    <property type="molecule type" value="Genomic_DNA"/>
</dbReference>
<dbReference type="Proteomes" id="UP000320896">
    <property type="component" value="Unassembled WGS sequence"/>
</dbReference>
<accession>A0A558ZJJ2</accession>
<dbReference type="Pfam" id="PF18812">
    <property type="entry name" value="PBECR3"/>
    <property type="match status" value="1"/>
</dbReference>
<evidence type="ECO:0000313" key="3">
    <source>
        <dbReference type="Proteomes" id="UP000320896"/>
    </source>
</evidence>
<proteinExistence type="predicted"/>
<evidence type="ECO:0000259" key="1">
    <source>
        <dbReference type="Pfam" id="PF18812"/>
    </source>
</evidence>
<reference evidence="2 3" key="1">
    <citation type="submission" date="2019-07" db="EMBL/GenBank/DDBJ databases">
        <authorList>
            <person name="Mohale T."/>
        </authorList>
    </citation>
    <scope>NUCLEOTIDE SEQUENCE [LARGE SCALE GENOMIC DNA]</scope>
    <source>
        <strain evidence="2 3">NTPn 126</strain>
    </source>
</reference>
<sequence>MTDEVKEIFNIVLEASDIKVNKEGLRNHMLKRHHNDVIHHIENLELILSNPDFVGVNPREKDASFEYVKRFDDNVLVAIKLHKSGDFFYVPTMYRLQDFKLQSRIKSGRLIKLDKKSR</sequence>
<evidence type="ECO:0000313" key="2">
    <source>
        <dbReference type="EMBL" id="TVW77546.1"/>
    </source>
</evidence>
<dbReference type="InterPro" id="IPR041301">
    <property type="entry name" value="PBECR3"/>
</dbReference>
<feature type="domain" description="Phage-Barnase-EndoU-ColicinE5/D-RelE like nuclease 3" evidence="1">
    <location>
        <begin position="4"/>
        <end position="102"/>
    </location>
</feature>
<protein>
    <recommendedName>
        <fullName evidence="1">Phage-Barnase-EndoU-ColicinE5/D-RelE like nuclease 3 domain-containing protein</fullName>
    </recommendedName>
</protein>